<organism evidence="2 3">
    <name type="scientific">Stieleria varia</name>
    <dbReference type="NCBI Taxonomy" id="2528005"/>
    <lineage>
        <taxon>Bacteria</taxon>
        <taxon>Pseudomonadati</taxon>
        <taxon>Planctomycetota</taxon>
        <taxon>Planctomycetia</taxon>
        <taxon>Pirellulales</taxon>
        <taxon>Pirellulaceae</taxon>
        <taxon>Stieleria</taxon>
    </lineage>
</organism>
<feature type="chain" id="PRO_5022911755" description="Methane oxygenase PmoA" evidence="1">
    <location>
        <begin position="30"/>
        <end position="356"/>
    </location>
</feature>
<keyword evidence="3" id="KW-1185">Reference proteome</keyword>
<protein>
    <recommendedName>
        <fullName evidence="4">Methane oxygenase PmoA</fullName>
    </recommendedName>
</protein>
<dbReference type="InterPro" id="IPR029475">
    <property type="entry name" value="DUF6807"/>
</dbReference>
<evidence type="ECO:0000313" key="2">
    <source>
        <dbReference type="EMBL" id="TWU06488.1"/>
    </source>
</evidence>
<sequence precursor="true">MRHQCISTPFISSFALLCGSLLAATSPLAAQQYIPPRCEIIPQANHEVSLRIDGVEKLRWNHDSRYPRPFLFPLNGPRGEPLTRMGHPGAPDHEHHRSVWFAHHKVNGLTFWSDNTQTRIRQTQWYRYRDGDDEAIMAVALSWEDADGVQLMQQDVVISLFPLDDPETAIDEHAVEFYLTFRPGQGRENVTLEKTNFGVLAVRVAKSISAYFGDGRLTNDVGTQDEKNLHEKPARWMDYSGPVALPPIASGAGRDRQVIQEGITFFDHPGNPSYPTHWHVRQDGWMGAAPTMQFDIVITNEKPLTLRYLLHAHHGTMDLQRAEQLHEQFASRPGFRIRKPVAGESHRHFEVERLEK</sequence>
<proteinExistence type="predicted"/>
<evidence type="ECO:0000256" key="1">
    <source>
        <dbReference type="SAM" id="SignalP"/>
    </source>
</evidence>
<reference evidence="2 3" key="1">
    <citation type="submission" date="2019-02" db="EMBL/GenBank/DDBJ databases">
        <title>Deep-cultivation of Planctomycetes and their phenomic and genomic characterization uncovers novel biology.</title>
        <authorList>
            <person name="Wiegand S."/>
            <person name="Jogler M."/>
            <person name="Boedeker C."/>
            <person name="Pinto D."/>
            <person name="Vollmers J."/>
            <person name="Rivas-Marin E."/>
            <person name="Kohn T."/>
            <person name="Peeters S.H."/>
            <person name="Heuer A."/>
            <person name="Rast P."/>
            <person name="Oberbeckmann S."/>
            <person name="Bunk B."/>
            <person name="Jeske O."/>
            <person name="Meyerdierks A."/>
            <person name="Storesund J.E."/>
            <person name="Kallscheuer N."/>
            <person name="Luecker S."/>
            <person name="Lage O.M."/>
            <person name="Pohl T."/>
            <person name="Merkel B.J."/>
            <person name="Hornburger P."/>
            <person name="Mueller R.-W."/>
            <person name="Bruemmer F."/>
            <person name="Labrenz M."/>
            <person name="Spormann A.M."/>
            <person name="Op Den Camp H."/>
            <person name="Overmann J."/>
            <person name="Amann R."/>
            <person name="Jetten M.S.M."/>
            <person name="Mascher T."/>
            <person name="Medema M.H."/>
            <person name="Devos D.P."/>
            <person name="Kaster A.-K."/>
            <person name="Ovreas L."/>
            <person name="Rohde M."/>
            <person name="Galperin M.Y."/>
            <person name="Jogler C."/>
        </authorList>
    </citation>
    <scope>NUCLEOTIDE SEQUENCE [LARGE SCALE GENOMIC DNA]</scope>
    <source>
        <strain evidence="2 3">Pla52n</strain>
    </source>
</reference>
<dbReference type="EMBL" id="SJPN01000002">
    <property type="protein sequence ID" value="TWU06488.1"/>
    <property type="molecule type" value="Genomic_DNA"/>
</dbReference>
<feature type="signal peptide" evidence="1">
    <location>
        <begin position="1"/>
        <end position="29"/>
    </location>
</feature>
<name>A0A5C6B3H9_9BACT</name>
<dbReference type="Proteomes" id="UP000320176">
    <property type="component" value="Unassembled WGS sequence"/>
</dbReference>
<comment type="caution">
    <text evidence="2">The sequence shown here is derived from an EMBL/GenBank/DDBJ whole genome shotgun (WGS) entry which is preliminary data.</text>
</comment>
<dbReference type="AlphaFoldDB" id="A0A5C6B3H9"/>
<gene>
    <name evidence="2" type="ORF">Pla52n_22100</name>
</gene>
<accession>A0A5C6B3H9</accession>
<evidence type="ECO:0008006" key="4">
    <source>
        <dbReference type="Google" id="ProtNLM"/>
    </source>
</evidence>
<dbReference type="Pfam" id="PF14100">
    <property type="entry name" value="DUF6807"/>
    <property type="match status" value="1"/>
</dbReference>
<dbReference type="RefSeq" id="WP_197454484.1">
    <property type="nucleotide sequence ID" value="NZ_CP151726.1"/>
</dbReference>
<evidence type="ECO:0000313" key="3">
    <source>
        <dbReference type="Proteomes" id="UP000320176"/>
    </source>
</evidence>
<keyword evidence="1" id="KW-0732">Signal</keyword>